<keyword evidence="1" id="KW-0472">Membrane</keyword>
<feature type="transmembrane region" description="Helical" evidence="1">
    <location>
        <begin position="477"/>
        <end position="497"/>
    </location>
</feature>
<feature type="transmembrane region" description="Helical" evidence="1">
    <location>
        <begin position="411"/>
        <end position="434"/>
    </location>
</feature>
<evidence type="ECO:0000259" key="2">
    <source>
        <dbReference type="SMART" id="SM00563"/>
    </source>
</evidence>
<evidence type="ECO:0000313" key="3">
    <source>
        <dbReference type="EMBL" id="RHY90460.1"/>
    </source>
</evidence>
<evidence type="ECO:0000313" key="6">
    <source>
        <dbReference type="Proteomes" id="UP000285712"/>
    </source>
</evidence>
<evidence type="ECO:0000313" key="5">
    <source>
        <dbReference type="Proteomes" id="UP000285430"/>
    </source>
</evidence>
<keyword evidence="1" id="KW-0812">Transmembrane</keyword>
<dbReference type="Pfam" id="PF01553">
    <property type="entry name" value="Acyltransferase"/>
    <property type="match status" value="1"/>
</dbReference>
<evidence type="ECO:0000256" key="1">
    <source>
        <dbReference type="SAM" id="Phobius"/>
    </source>
</evidence>
<dbReference type="InterPro" id="IPR052744">
    <property type="entry name" value="GPAT/DAPAT"/>
</dbReference>
<dbReference type="EMBL" id="QUTH01003735">
    <property type="protein sequence ID" value="RHZ17611.1"/>
    <property type="molecule type" value="Genomic_DNA"/>
</dbReference>
<dbReference type="InterPro" id="IPR002123">
    <property type="entry name" value="Plipid/glycerol_acylTrfase"/>
</dbReference>
<comment type="caution">
    <text evidence="3">The sequence shown here is derived from an EMBL/GenBank/DDBJ whole genome shotgun (WGS) entry which is preliminary data.</text>
</comment>
<dbReference type="AlphaFoldDB" id="A0A3R7E638"/>
<accession>A0A3R7E638</accession>
<evidence type="ECO:0000313" key="4">
    <source>
        <dbReference type="EMBL" id="RHZ17611.1"/>
    </source>
</evidence>
<gene>
    <name evidence="3" type="ORF">DYB35_008691</name>
    <name evidence="4" type="ORF">DYB37_006528</name>
</gene>
<dbReference type="EMBL" id="QUTG01003734">
    <property type="protein sequence ID" value="RHY90460.1"/>
    <property type="molecule type" value="Genomic_DNA"/>
</dbReference>
<reference evidence="5 6" key="1">
    <citation type="submission" date="2018-08" db="EMBL/GenBank/DDBJ databases">
        <title>Aphanomyces genome sequencing and annotation.</title>
        <authorList>
            <person name="Minardi D."/>
            <person name="Oidtmann B."/>
            <person name="Van Der Giezen M."/>
            <person name="Studholme D.J."/>
        </authorList>
    </citation>
    <scope>NUCLEOTIDE SEQUENCE [LARGE SCALE GENOMIC DNA]</scope>
    <source>
        <strain evidence="4 5">Da</strain>
        <strain evidence="3 6">Sv</strain>
    </source>
</reference>
<dbReference type="Proteomes" id="UP000285430">
    <property type="component" value="Unassembled WGS sequence"/>
</dbReference>
<feature type="domain" description="Phospholipid/glycerol acyltransferase" evidence="2">
    <location>
        <begin position="124"/>
        <end position="265"/>
    </location>
</feature>
<proteinExistence type="predicted"/>
<name>A0A3R7E638_APHAT</name>
<dbReference type="GO" id="GO:0016287">
    <property type="term" value="F:glycerone-phosphate O-acyltransferase activity"/>
    <property type="evidence" value="ECO:0007669"/>
    <property type="project" value="TreeGrafter"/>
</dbReference>
<organism evidence="3 6">
    <name type="scientific">Aphanomyces astaci</name>
    <name type="common">Crayfish plague agent</name>
    <dbReference type="NCBI Taxonomy" id="112090"/>
    <lineage>
        <taxon>Eukaryota</taxon>
        <taxon>Sar</taxon>
        <taxon>Stramenopiles</taxon>
        <taxon>Oomycota</taxon>
        <taxon>Saprolegniomycetes</taxon>
        <taxon>Saprolegniales</taxon>
        <taxon>Verrucalvaceae</taxon>
        <taxon>Aphanomyces</taxon>
    </lineage>
</organism>
<sequence>MSVTIDALPATKFRSALFSMRARTTSREELGSTPNMAAVRSNVTTPSVVMGAYCMTAVRHNVMESVTANIFMVVVHVLLLTAALAIVALYGYTMFSYFLRFACHLYFRRITVHGVNNLPREGPVVVCPNHPNMMIDVLLVLTQCTHMGRNPYAWAKASMFKNPVAGRILRALGAVPVYRPPGKLANQDVDSEKTPEEIAAATRHMFEDTWKVLHLGHLVVLFPEGTSYTLPHMLELRTGVMRVATGFVKAYDTPITVVPLGLTYFNKDRFRSEVSLEFGEPIIVDQAVIHSDAFSTDERSEVKRLTEQLQVDKIYLTLNAHNFESFRVARTIRRLYCAKPLHPKDDVHFTQQLVDLVEGKLTTKETETVVLTQLKADVSKYQHALDDLRIKDSDLLLDVKESLVALAVERLMYLLVLLPLATPGLVLNLPFYFLGTKLNVLAGYTESRSMFKLAAGMYVHKTHDIPAQWVVLISTAAYIYGSSAAYGLMIALPFFLYSHIRVLEESRSIMENVWYLANLATRKERIDVLRNERKALVTTVQVNNSKRIENEFTSSR</sequence>
<dbReference type="SMART" id="SM00563">
    <property type="entry name" value="PlsC"/>
    <property type="match status" value="1"/>
</dbReference>
<feature type="transmembrane region" description="Helical" evidence="1">
    <location>
        <begin position="70"/>
        <end position="99"/>
    </location>
</feature>
<protein>
    <recommendedName>
        <fullName evidence="2">Phospholipid/glycerol acyltransferase domain-containing protein</fullName>
    </recommendedName>
</protein>
<dbReference type="VEuPathDB" id="FungiDB:H257_08271"/>
<dbReference type="GO" id="GO:0008654">
    <property type="term" value="P:phospholipid biosynthetic process"/>
    <property type="evidence" value="ECO:0007669"/>
    <property type="project" value="TreeGrafter"/>
</dbReference>
<dbReference type="CDD" id="cd07992">
    <property type="entry name" value="LPLAT_AAK14816-like"/>
    <property type="match status" value="1"/>
</dbReference>
<dbReference type="PANTHER" id="PTHR31605:SF0">
    <property type="entry name" value="GLYCEROL-3-PHOSPHATE O-ACYLTRANSFERASE 1"/>
    <property type="match status" value="1"/>
</dbReference>
<dbReference type="Proteomes" id="UP000285712">
    <property type="component" value="Unassembled WGS sequence"/>
</dbReference>
<dbReference type="PANTHER" id="PTHR31605">
    <property type="entry name" value="GLYCEROL-3-PHOSPHATE O-ACYLTRANSFERASE 1"/>
    <property type="match status" value="1"/>
</dbReference>
<dbReference type="GO" id="GO:0004366">
    <property type="term" value="F:glycerol-3-phosphate O-acyltransferase activity"/>
    <property type="evidence" value="ECO:0007669"/>
    <property type="project" value="TreeGrafter"/>
</dbReference>
<keyword evidence="1" id="KW-1133">Transmembrane helix</keyword>
<dbReference type="SUPFAM" id="SSF69593">
    <property type="entry name" value="Glycerol-3-phosphate (1)-acyltransferase"/>
    <property type="match status" value="1"/>
</dbReference>